<feature type="domain" description="Transposable element P transposase-like RNase H" evidence="2">
    <location>
        <begin position="106"/>
        <end position="154"/>
    </location>
</feature>
<dbReference type="Pfam" id="PF12017">
    <property type="entry name" value="Tnp_P_element"/>
    <property type="match status" value="1"/>
</dbReference>
<feature type="non-terminal residue" evidence="3">
    <location>
        <position position="1"/>
    </location>
</feature>
<proteinExistence type="predicted"/>
<accession>V5H3Z8</accession>
<reference evidence="3" key="1">
    <citation type="submission" date="2013-07" db="EMBL/GenBank/DDBJ databases">
        <title>Midgut Transcriptome Profiling of Anoplphora glabripennis, a Lignocellulose Degrading, Wood-Boring Cerambycid.</title>
        <authorList>
            <person name="Scully E.D."/>
            <person name="Hoover K."/>
            <person name="Carlson J.E."/>
            <person name="Tien M."/>
            <person name="Geib S.M."/>
        </authorList>
    </citation>
    <scope>NUCLEOTIDE SEQUENCE</scope>
</reference>
<dbReference type="InterPro" id="IPR021896">
    <property type="entry name" value="THAP9-like_HTH"/>
</dbReference>
<name>V5H3Z8_ANOGL</name>
<evidence type="ECO:0000259" key="1">
    <source>
        <dbReference type="Pfam" id="PF12017"/>
    </source>
</evidence>
<protein>
    <submittedName>
        <fullName evidence="3">THAP domain-containing protein</fullName>
    </submittedName>
</protein>
<feature type="non-terminal residue" evidence="3">
    <location>
        <position position="155"/>
    </location>
</feature>
<gene>
    <name evidence="3" type="primary">THAP9</name>
</gene>
<sequence length="155" mass="17942">IRRRKKIVSLKTVVHDLKKKFELSTDALSALENSFAGVPLAIMRRMILNSRCRGKLSRKEYPKELKAFAMTLQFYSCKGYDYVRNTFDLALPAPSTIRCWLSKIDCSPGYSKPSLESLKLRASEYFQKHKRQLLCSIMLDEMAIKKEIVSERSNQ</sequence>
<dbReference type="InterPro" id="IPR048365">
    <property type="entry name" value="TNP-like_RNaseH_N"/>
</dbReference>
<evidence type="ECO:0000259" key="2">
    <source>
        <dbReference type="Pfam" id="PF21787"/>
    </source>
</evidence>
<dbReference type="EMBL" id="GALX01000938">
    <property type="protein sequence ID" value="JAB67528.1"/>
    <property type="molecule type" value="Transcribed_RNA"/>
</dbReference>
<organism evidence="3">
    <name type="scientific">Anoplophora glabripennis</name>
    <name type="common">Asian longhorn beetle</name>
    <name type="synonym">Anoplophora nobilis</name>
    <dbReference type="NCBI Taxonomy" id="217634"/>
    <lineage>
        <taxon>Eukaryota</taxon>
        <taxon>Metazoa</taxon>
        <taxon>Ecdysozoa</taxon>
        <taxon>Arthropoda</taxon>
        <taxon>Hexapoda</taxon>
        <taxon>Insecta</taxon>
        <taxon>Pterygota</taxon>
        <taxon>Neoptera</taxon>
        <taxon>Endopterygota</taxon>
        <taxon>Coleoptera</taxon>
        <taxon>Polyphaga</taxon>
        <taxon>Cucujiformia</taxon>
        <taxon>Chrysomeloidea</taxon>
        <taxon>Cerambycidae</taxon>
        <taxon>Lamiinae</taxon>
        <taxon>Lamiini</taxon>
        <taxon>Anoplophora</taxon>
    </lineage>
</organism>
<feature type="domain" description="THAP9-like helix-turn-helix" evidence="1">
    <location>
        <begin position="17"/>
        <end position="100"/>
    </location>
</feature>
<dbReference type="Pfam" id="PF21787">
    <property type="entry name" value="TNP-like_RNaseH_N"/>
    <property type="match status" value="1"/>
</dbReference>
<dbReference type="AlphaFoldDB" id="V5H3Z8"/>
<evidence type="ECO:0000313" key="3">
    <source>
        <dbReference type="EMBL" id="JAB67528.1"/>
    </source>
</evidence>